<protein>
    <submittedName>
        <fullName evidence="2">Uncharacterized protein</fullName>
    </submittedName>
</protein>
<keyword evidence="3" id="KW-1185">Reference proteome</keyword>
<organism evidence="2 3">
    <name type="scientific">Mycena metata</name>
    <dbReference type="NCBI Taxonomy" id="1033252"/>
    <lineage>
        <taxon>Eukaryota</taxon>
        <taxon>Fungi</taxon>
        <taxon>Dikarya</taxon>
        <taxon>Basidiomycota</taxon>
        <taxon>Agaricomycotina</taxon>
        <taxon>Agaricomycetes</taxon>
        <taxon>Agaricomycetidae</taxon>
        <taxon>Agaricales</taxon>
        <taxon>Marasmiineae</taxon>
        <taxon>Mycenaceae</taxon>
        <taxon>Mycena</taxon>
    </lineage>
</organism>
<reference evidence="2" key="1">
    <citation type="submission" date="2023-03" db="EMBL/GenBank/DDBJ databases">
        <title>Massive genome expansion in bonnet fungi (Mycena s.s.) driven by repeated elements and novel gene families across ecological guilds.</title>
        <authorList>
            <consortium name="Lawrence Berkeley National Laboratory"/>
            <person name="Harder C.B."/>
            <person name="Miyauchi S."/>
            <person name="Viragh M."/>
            <person name="Kuo A."/>
            <person name="Thoen E."/>
            <person name="Andreopoulos B."/>
            <person name="Lu D."/>
            <person name="Skrede I."/>
            <person name="Drula E."/>
            <person name="Henrissat B."/>
            <person name="Morin E."/>
            <person name="Kohler A."/>
            <person name="Barry K."/>
            <person name="LaButti K."/>
            <person name="Morin E."/>
            <person name="Salamov A."/>
            <person name="Lipzen A."/>
            <person name="Mereny Z."/>
            <person name="Hegedus B."/>
            <person name="Baldrian P."/>
            <person name="Stursova M."/>
            <person name="Weitz H."/>
            <person name="Taylor A."/>
            <person name="Grigoriev I.V."/>
            <person name="Nagy L.G."/>
            <person name="Martin F."/>
            <person name="Kauserud H."/>
        </authorList>
    </citation>
    <scope>NUCLEOTIDE SEQUENCE</scope>
    <source>
        <strain evidence="2">CBHHK182m</strain>
    </source>
</reference>
<feature type="region of interest" description="Disordered" evidence="1">
    <location>
        <begin position="141"/>
        <end position="167"/>
    </location>
</feature>
<evidence type="ECO:0000313" key="2">
    <source>
        <dbReference type="EMBL" id="KAJ7754076.1"/>
    </source>
</evidence>
<proteinExistence type="predicted"/>
<gene>
    <name evidence="2" type="ORF">B0H16DRAFT_1459166</name>
</gene>
<accession>A0AAD7J0B5</accession>
<sequence length="296" mass="32554">MDLTLTTRGGLRAPPFDTAVVIACTRATHNANSKHLHFGGACEADHLEHRGRRELGWGGGHGGGIDGGVDLKNRRGRGRRGAANDVQPSGRESVGLSIHVVAYTPLPQTHFCANLVAARARRGMVESHASDIPTNAAHPLFKPSPSARTPPAFPTTSSQRARSSGKNRISGLRPLLVKRGVRRGQRQRHPRPLLALYSGQLFFKASTQRQITISVLRRICITRPPCRWCWTAYTLHGPRVRRQHIQFLQALNLTSKLPKGTARFVADELSSGRGLYERPPTFLSLDKFASHQVVEC</sequence>
<feature type="compositionally biased region" description="Polar residues" evidence="1">
    <location>
        <begin position="154"/>
        <end position="167"/>
    </location>
</feature>
<dbReference type="EMBL" id="JARKIB010000053">
    <property type="protein sequence ID" value="KAJ7754076.1"/>
    <property type="molecule type" value="Genomic_DNA"/>
</dbReference>
<evidence type="ECO:0000313" key="3">
    <source>
        <dbReference type="Proteomes" id="UP001215598"/>
    </source>
</evidence>
<dbReference type="AlphaFoldDB" id="A0AAD7J0B5"/>
<name>A0AAD7J0B5_9AGAR</name>
<dbReference type="Proteomes" id="UP001215598">
    <property type="component" value="Unassembled WGS sequence"/>
</dbReference>
<feature type="region of interest" description="Disordered" evidence="1">
    <location>
        <begin position="66"/>
        <end position="90"/>
    </location>
</feature>
<evidence type="ECO:0000256" key="1">
    <source>
        <dbReference type="SAM" id="MobiDB-lite"/>
    </source>
</evidence>
<comment type="caution">
    <text evidence="2">The sequence shown here is derived from an EMBL/GenBank/DDBJ whole genome shotgun (WGS) entry which is preliminary data.</text>
</comment>